<evidence type="ECO:0000313" key="2">
    <source>
        <dbReference type="EMBL" id="BDZ37986.1"/>
    </source>
</evidence>
<dbReference type="InterPro" id="IPR041657">
    <property type="entry name" value="HTH_17"/>
</dbReference>
<proteinExistence type="predicted"/>
<protein>
    <recommendedName>
        <fullName evidence="1">Helix-turn-helix domain-containing protein</fullName>
    </recommendedName>
</protein>
<dbReference type="InterPro" id="IPR009061">
    <property type="entry name" value="DNA-bd_dom_put_sf"/>
</dbReference>
<dbReference type="NCBIfam" id="TIGR01764">
    <property type="entry name" value="excise"/>
    <property type="match status" value="1"/>
</dbReference>
<dbReference type="InterPro" id="IPR010093">
    <property type="entry name" value="SinI_DNA-bd"/>
</dbReference>
<name>A0ABN6WZU5_9MICO</name>
<dbReference type="RefSeq" id="WP_350226499.1">
    <property type="nucleotide sequence ID" value="NZ_AP027728.1"/>
</dbReference>
<dbReference type="Proteomes" id="UP001321543">
    <property type="component" value="Chromosome"/>
</dbReference>
<keyword evidence="3" id="KW-1185">Reference proteome</keyword>
<dbReference type="Pfam" id="PF12728">
    <property type="entry name" value="HTH_17"/>
    <property type="match status" value="1"/>
</dbReference>
<reference evidence="3" key="1">
    <citation type="journal article" date="2019" name="Int. J. Syst. Evol. Microbiol.">
        <title>The Global Catalogue of Microorganisms (GCM) 10K type strain sequencing project: providing services to taxonomists for standard genome sequencing and annotation.</title>
        <authorList>
            <consortium name="The Broad Institute Genomics Platform"/>
            <consortium name="The Broad Institute Genome Sequencing Center for Infectious Disease"/>
            <person name="Wu L."/>
            <person name="Ma J."/>
        </authorList>
    </citation>
    <scope>NUCLEOTIDE SEQUENCE [LARGE SCALE GENOMIC DNA]</scope>
    <source>
        <strain evidence="3">NBRC 106310</strain>
    </source>
</reference>
<organism evidence="2 3">
    <name type="scientific">Microbacterium suwonense</name>
    <dbReference type="NCBI Taxonomy" id="683047"/>
    <lineage>
        <taxon>Bacteria</taxon>
        <taxon>Bacillati</taxon>
        <taxon>Actinomycetota</taxon>
        <taxon>Actinomycetes</taxon>
        <taxon>Micrococcales</taxon>
        <taxon>Microbacteriaceae</taxon>
        <taxon>Microbacterium</taxon>
    </lineage>
</organism>
<evidence type="ECO:0000313" key="3">
    <source>
        <dbReference type="Proteomes" id="UP001321543"/>
    </source>
</evidence>
<accession>A0ABN6WZU5</accession>
<evidence type="ECO:0000259" key="1">
    <source>
        <dbReference type="Pfam" id="PF12728"/>
    </source>
</evidence>
<feature type="domain" description="Helix-turn-helix" evidence="1">
    <location>
        <begin position="10"/>
        <end position="58"/>
    </location>
</feature>
<dbReference type="EMBL" id="AP027728">
    <property type="protein sequence ID" value="BDZ37986.1"/>
    <property type="molecule type" value="Genomic_DNA"/>
</dbReference>
<dbReference type="SUPFAM" id="SSF46955">
    <property type="entry name" value="Putative DNA-binding domain"/>
    <property type="match status" value="1"/>
</dbReference>
<sequence>MPQISDLRTFTVKETAAQLGLSVQSTYRAIYNAGLPVIRIGSAVRVRERDLLEWLDSRTEVAA</sequence>
<gene>
    <name evidence="2" type="ORF">GCM10025863_06000</name>
</gene>